<dbReference type="KEGG" id="ehx:EMIHUDRAFT_244523"/>
<dbReference type="RefSeq" id="XP_005769484.1">
    <property type="nucleotide sequence ID" value="XM_005769427.1"/>
</dbReference>
<sequence>MINLLANPGFEDGVGGGWAAGCAAAGCIRPAPSTVARSGRASALLRASPNRWELSWLRQRVPLAQPCRLRFSAFVRAADGTDGLPAAELQLAVRSAAADAPLCRLERRWPARAWEQLVLDCPLPSAATDAEASIELVSVRSDAAALVDEARLWCASEGEEEAGGKDGGAGAASSAAAVPRLLHFIFGLSADFGGKPFGLVHHLVIAAAQHAAAPVATYFYYAHEPSGEWWEAAKPSLALRKVVAPTSVFGRPVRKFAHQADVLLSFGGIYLDLDGVGGSIGVGNALMLTPRNHSFFREWYEAYRAFSDAVWNGFSVRLPSRLAAAAPSSAPSSVRVLAYGAFYWPPWNPWGVAQLYRSERCLLRGGYAVHLWETKLLLTPADGAVASAAGGGQPCGDDAGEACAGWAGAGECSRNPGFMERSCRRSCGLCGGGSAAGGNTTVNSW</sequence>
<dbReference type="EnsemblProtists" id="EOD17055">
    <property type="protein sequence ID" value="EOD17055"/>
    <property type="gene ID" value="EMIHUDRAFT_244523"/>
</dbReference>
<dbReference type="PaxDb" id="2903-EOD17055"/>
<reference evidence="3" key="1">
    <citation type="journal article" date="2013" name="Nature">
        <title>Pan genome of the phytoplankton Emiliania underpins its global distribution.</title>
        <authorList>
            <person name="Read B.A."/>
            <person name="Kegel J."/>
            <person name="Klute M.J."/>
            <person name="Kuo A."/>
            <person name="Lefebvre S.C."/>
            <person name="Maumus F."/>
            <person name="Mayer C."/>
            <person name="Miller J."/>
            <person name="Monier A."/>
            <person name="Salamov A."/>
            <person name="Young J."/>
            <person name="Aguilar M."/>
            <person name="Claverie J.M."/>
            <person name="Frickenhaus S."/>
            <person name="Gonzalez K."/>
            <person name="Herman E.K."/>
            <person name="Lin Y.C."/>
            <person name="Napier J."/>
            <person name="Ogata H."/>
            <person name="Sarno A.F."/>
            <person name="Shmutz J."/>
            <person name="Schroeder D."/>
            <person name="de Vargas C."/>
            <person name="Verret F."/>
            <person name="von Dassow P."/>
            <person name="Valentin K."/>
            <person name="Van de Peer Y."/>
            <person name="Wheeler G."/>
            <person name="Dacks J.B."/>
            <person name="Delwiche C.F."/>
            <person name="Dyhrman S.T."/>
            <person name="Glockner G."/>
            <person name="John U."/>
            <person name="Richards T."/>
            <person name="Worden A.Z."/>
            <person name="Zhang X."/>
            <person name="Grigoriev I.V."/>
            <person name="Allen A.E."/>
            <person name="Bidle K."/>
            <person name="Borodovsky M."/>
            <person name="Bowler C."/>
            <person name="Brownlee C."/>
            <person name="Cock J.M."/>
            <person name="Elias M."/>
            <person name="Gladyshev V.N."/>
            <person name="Groth M."/>
            <person name="Guda C."/>
            <person name="Hadaegh A."/>
            <person name="Iglesias-Rodriguez M.D."/>
            <person name="Jenkins J."/>
            <person name="Jones B.M."/>
            <person name="Lawson T."/>
            <person name="Leese F."/>
            <person name="Lindquist E."/>
            <person name="Lobanov A."/>
            <person name="Lomsadze A."/>
            <person name="Malik S.B."/>
            <person name="Marsh M.E."/>
            <person name="Mackinder L."/>
            <person name="Mock T."/>
            <person name="Mueller-Roeber B."/>
            <person name="Pagarete A."/>
            <person name="Parker M."/>
            <person name="Probert I."/>
            <person name="Quesneville H."/>
            <person name="Raines C."/>
            <person name="Rensing S.A."/>
            <person name="Riano-Pachon D.M."/>
            <person name="Richier S."/>
            <person name="Rokitta S."/>
            <person name="Shiraiwa Y."/>
            <person name="Soanes D.M."/>
            <person name="van der Giezen M."/>
            <person name="Wahlund T.M."/>
            <person name="Williams B."/>
            <person name="Wilson W."/>
            <person name="Wolfe G."/>
            <person name="Wurch L.L."/>
        </authorList>
    </citation>
    <scope>NUCLEOTIDE SEQUENCE</scope>
</reference>
<dbReference type="AlphaFoldDB" id="A0A0D3J0M0"/>
<proteinExistence type="predicted"/>
<evidence type="ECO:0000313" key="2">
    <source>
        <dbReference type="EnsemblProtists" id="EOD17055"/>
    </source>
</evidence>
<evidence type="ECO:0000259" key="1">
    <source>
        <dbReference type="PROSITE" id="PS51670"/>
    </source>
</evidence>
<name>A0A0D3J0M0_EMIH1</name>
<dbReference type="GeneID" id="17263202"/>
<dbReference type="HOGENOM" id="CLU_615999_0_0_1"/>
<organism evidence="2 3">
    <name type="scientific">Emiliania huxleyi (strain CCMP1516)</name>
    <dbReference type="NCBI Taxonomy" id="280463"/>
    <lineage>
        <taxon>Eukaryota</taxon>
        <taxon>Haptista</taxon>
        <taxon>Haptophyta</taxon>
        <taxon>Prymnesiophyceae</taxon>
        <taxon>Isochrysidales</taxon>
        <taxon>Noelaerhabdaceae</taxon>
        <taxon>Emiliania</taxon>
    </lineage>
</organism>
<dbReference type="SMART" id="SM00254">
    <property type="entry name" value="ShKT"/>
    <property type="match status" value="1"/>
</dbReference>
<reference evidence="2" key="2">
    <citation type="submission" date="2024-10" db="UniProtKB">
        <authorList>
            <consortium name="EnsemblProtists"/>
        </authorList>
    </citation>
    <scope>IDENTIFICATION</scope>
</reference>
<evidence type="ECO:0000313" key="3">
    <source>
        <dbReference type="Proteomes" id="UP000013827"/>
    </source>
</evidence>
<dbReference type="PANTHER" id="PTHR46830:SF2">
    <property type="entry name" value="ALPHA-1,4-N-ACETYLGLUCOSAMINYLTRANSFERASE"/>
    <property type="match status" value="1"/>
</dbReference>
<dbReference type="Gene3D" id="2.60.120.260">
    <property type="entry name" value="Galactose-binding domain-like"/>
    <property type="match status" value="1"/>
</dbReference>
<dbReference type="PANTHER" id="PTHR46830">
    <property type="entry name" value="TRANSFERASE, PUTATIVE-RELATED"/>
    <property type="match status" value="1"/>
</dbReference>
<dbReference type="Proteomes" id="UP000013827">
    <property type="component" value="Unassembled WGS sequence"/>
</dbReference>
<feature type="domain" description="ShKT" evidence="1">
    <location>
        <begin position="395"/>
        <end position="430"/>
    </location>
</feature>
<keyword evidence="3" id="KW-1185">Reference proteome</keyword>
<dbReference type="PROSITE" id="PS51670">
    <property type="entry name" value="SHKT"/>
    <property type="match status" value="1"/>
</dbReference>
<dbReference type="Pfam" id="PF01549">
    <property type="entry name" value="ShK"/>
    <property type="match status" value="1"/>
</dbReference>
<dbReference type="InterPro" id="IPR003582">
    <property type="entry name" value="ShKT_dom"/>
</dbReference>
<dbReference type="Gene3D" id="1.10.10.1940">
    <property type="match status" value="1"/>
</dbReference>
<accession>A0A0D3J0M0</accession>
<protein>
    <recommendedName>
        <fullName evidence="1">ShKT domain-containing protein</fullName>
    </recommendedName>
</protein>